<evidence type="ECO:0000313" key="1">
    <source>
        <dbReference type="EMBL" id="UWX64618.1"/>
    </source>
</evidence>
<dbReference type="NCBIfam" id="TIGR01549">
    <property type="entry name" value="HAD-SF-IA-v1"/>
    <property type="match status" value="1"/>
</dbReference>
<dbReference type="CDD" id="cd16416">
    <property type="entry name" value="HAD_BsYqeG-like"/>
    <property type="match status" value="1"/>
</dbReference>
<dbReference type="EMBL" id="CP104213">
    <property type="protein sequence ID" value="UWX64618.1"/>
    <property type="molecule type" value="Genomic_DNA"/>
</dbReference>
<protein>
    <submittedName>
        <fullName evidence="1">YqeG family HAD IIIA-type phosphatase</fullName>
    </submittedName>
</protein>
<sequence>MPGVNDLIGGVSPLPRPGGGLLRPRELLENVELITPAFLEERGLRGLLLDLDNTLIPYGSYEDRAEIIAWAAELRRAGIKLYLLSNATARRAQFWLDKLDFVGVGLAGKPLQRSYRRALAAMQLPVSQVGMVGDQLFTDILGGNIAGMYTIMVHPIVNNALPHTHLARRLERLVLKRYGHDWYGKDRRTQMKPEKTL</sequence>
<dbReference type="InterPro" id="IPR006549">
    <property type="entry name" value="HAD-SF_hydro_IIIA"/>
</dbReference>
<dbReference type="InterPro" id="IPR036412">
    <property type="entry name" value="HAD-like_sf"/>
</dbReference>
<dbReference type="InterPro" id="IPR006439">
    <property type="entry name" value="HAD-SF_hydro_IA"/>
</dbReference>
<dbReference type="Gene3D" id="3.40.50.1000">
    <property type="entry name" value="HAD superfamily/HAD-like"/>
    <property type="match status" value="1"/>
</dbReference>
<accession>A0ABY5YIK3</accession>
<proteinExistence type="predicted"/>
<name>A0ABY5YIK3_9DEIO</name>
<evidence type="ECO:0000313" key="2">
    <source>
        <dbReference type="Proteomes" id="UP001060261"/>
    </source>
</evidence>
<dbReference type="InterPro" id="IPR023214">
    <property type="entry name" value="HAD_sf"/>
</dbReference>
<dbReference type="RefSeq" id="WP_260560887.1">
    <property type="nucleotide sequence ID" value="NZ_BAABEC010000182.1"/>
</dbReference>
<dbReference type="NCBIfam" id="TIGR01662">
    <property type="entry name" value="HAD-SF-IIIA"/>
    <property type="match status" value="1"/>
</dbReference>
<gene>
    <name evidence="1" type="ORF">N0D28_02845</name>
</gene>
<dbReference type="InterPro" id="IPR010021">
    <property type="entry name" value="PGPP1/Gep4"/>
</dbReference>
<dbReference type="NCBIfam" id="TIGR01668">
    <property type="entry name" value="YqeG_hyp_ppase"/>
    <property type="match status" value="1"/>
</dbReference>
<organism evidence="1 2">
    <name type="scientific">Deinococcus rubellus</name>
    <dbReference type="NCBI Taxonomy" id="1889240"/>
    <lineage>
        <taxon>Bacteria</taxon>
        <taxon>Thermotogati</taxon>
        <taxon>Deinococcota</taxon>
        <taxon>Deinococci</taxon>
        <taxon>Deinococcales</taxon>
        <taxon>Deinococcaceae</taxon>
        <taxon>Deinococcus</taxon>
    </lineage>
</organism>
<dbReference type="SUPFAM" id="SSF56784">
    <property type="entry name" value="HAD-like"/>
    <property type="match status" value="1"/>
</dbReference>
<dbReference type="Pfam" id="PF00702">
    <property type="entry name" value="Hydrolase"/>
    <property type="match status" value="1"/>
</dbReference>
<keyword evidence="2" id="KW-1185">Reference proteome</keyword>
<dbReference type="Proteomes" id="UP001060261">
    <property type="component" value="Chromosome"/>
</dbReference>
<reference evidence="1" key="1">
    <citation type="submission" date="2022-09" db="EMBL/GenBank/DDBJ databases">
        <title>genome sequence of Deinococcus rubellus.</title>
        <authorList>
            <person name="Srinivasan S."/>
        </authorList>
    </citation>
    <scope>NUCLEOTIDE SEQUENCE</scope>
    <source>
        <strain evidence="1">Ant6</strain>
    </source>
</reference>